<gene>
    <name evidence="3" type="ORF">MVEN_01410600</name>
</gene>
<name>A0A8H6XVF1_9AGAR</name>
<feature type="transmembrane region" description="Helical" evidence="2">
    <location>
        <begin position="12"/>
        <end position="30"/>
    </location>
</feature>
<sequence length="174" mass="18354">MAPPAIGFLYQYIFGGVLALIALLGIALCLRAHRRGPPLRPAHTLGRDDDIDNDIENGKGPPPRLYDAYLALGGNGHGKKDSASALLWHDIMPISLHPVPVASCTPNAAKHSLVSLKVDADVPTSKSASSAALSAVALIVAMPSPPDSLRDPENDEPPSLPYLELGVADVELFR</sequence>
<feature type="region of interest" description="Disordered" evidence="1">
    <location>
        <begin position="39"/>
        <end position="59"/>
    </location>
</feature>
<evidence type="ECO:0000256" key="1">
    <source>
        <dbReference type="SAM" id="MobiDB-lite"/>
    </source>
</evidence>
<keyword evidence="4" id="KW-1185">Reference proteome</keyword>
<proteinExistence type="predicted"/>
<keyword evidence="2" id="KW-0812">Transmembrane</keyword>
<keyword evidence="2" id="KW-1133">Transmembrane helix</keyword>
<accession>A0A8H6XVF1</accession>
<dbReference type="EMBL" id="JACAZI010000011">
    <property type="protein sequence ID" value="KAF7348903.1"/>
    <property type="molecule type" value="Genomic_DNA"/>
</dbReference>
<evidence type="ECO:0000313" key="3">
    <source>
        <dbReference type="EMBL" id="KAF7348903.1"/>
    </source>
</evidence>
<organism evidence="3 4">
    <name type="scientific">Mycena venus</name>
    <dbReference type="NCBI Taxonomy" id="2733690"/>
    <lineage>
        <taxon>Eukaryota</taxon>
        <taxon>Fungi</taxon>
        <taxon>Dikarya</taxon>
        <taxon>Basidiomycota</taxon>
        <taxon>Agaricomycotina</taxon>
        <taxon>Agaricomycetes</taxon>
        <taxon>Agaricomycetidae</taxon>
        <taxon>Agaricales</taxon>
        <taxon>Marasmiineae</taxon>
        <taxon>Mycenaceae</taxon>
        <taxon>Mycena</taxon>
    </lineage>
</organism>
<dbReference type="Proteomes" id="UP000620124">
    <property type="component" value="Unassembled WGS sequence"/>
</dbReference>
<evidence type="ECO:0000256" key="2">
    <source>
        <dbReference type="SAM" id="Phobius"/>
    </source>
</evidence>
<dbReference type="AlphaFoldDB" id="A0A8H6XVF1"/>
<comment type="caution">
    <text evidence="3">The sequence shown here is derived from an EMBL/GenBank/DDBJ whole genome shotgun (WGS) entry which is preliminary data.</text>
</comment>
<reference evidence="3" key="1">
    <citation type="submission" date="2020-05" db="EMBL/GenBank/DDBJ databases">
        <title>Mycena genomes resolve the evolution of fungal bioluminescence.</title>
        <authorList>
            <person name="Tsai I.J."/>
        </authorList>
    </citation>
    <scope>NUCLEOTIDE SEQUENCE</scope>
    <source>
        <strain evidence="3">CCC161011</strain>
    </source>
</reference>
<keyword evidence="2" id="KW-0472">Membrane</keyword>
<evidence type="ECO:0000313" key="4">
    <source>
        <dbReference type="Proteomes" id="UP000620124"/>
    </source>
</evidence>
<protein>
    <submittedName>
        <fullName evidence="3">Uncharacterized protein</fullName>
    </submittedName>
</protein>